<reference evidence="1 2" key="1">
    <citation type="submission" date="2016-11" db="EMBL/GenBank/DDBJ databases">
        <title>The macronuclear genome of Stentor coeruleus: a giant cell with tiny introns.</title>
        <authorList>
            <person name="Slabodnick M."/>
            <person name="Ruby J.G."/>
            <person name="Reiff S.B."/>
            <person name="Swart E.C."/>
            <person name="Gosai S."/>
            <person name="Prabakaran S."/>
            <person name="Witkowska E."/>
            <person name="Larue G.E."/>
            <person name="Fisher S."/>
            <person name="Freeman R.M."/>
            <person name="Gunawardena J."/>
            <person name="Chu W."/>
            <person name="Stover N.A."/>
            <person name="Gregory B.D."/>
            <person name="Nowacki M."/>
            <person name="Derisi J."/>
            <person name="Roy S.W."/>
            <person name="Marshall W.F."/>
            <person name="Sood P."/>
        </authorList>
    </citation>
    <scope>NUCLEOTIDE SEQUENCE [LARGE SCALE GENOMIC DNA]</scope>
    <source>
        <strain evidence="1">WM001</strain>
    </source>
</reference>
<evidence type="ECO:0000313" key="1">
    <source>
        <dbReference type="EMBL" id="OMJ91351.1"/>
    </source>
</evidence>
<comment type="caution">
    <text evidence="1">The sequence shown here is derived from an EMBL/GenBank/DDBJ whole genome shotgun (WGS) entry which is preliminary data.</text>
</comment>
<gene>
    <name evidence="1" type="ORF">SteCoe_6146</name>
</gene>
<accession>A0A1R2CQS9</accession>
<protein>
    <submittedName>
        <fullName evidence="1">Uncharacterized protein</fullName>
    </submittedName>
</protein>
<sequence>MDPLRDDIIGRVNYLPKSCLLLDKFLFKIEPLLNFRCYELRNLFYQTITELLLSEIEVVAWLIYIEKIGIEENLHNIKEFLIFVGLHAKIHLGSDVRKFLERFGSKNPRIIEKFEAWSNLNKQSTYISTVELGKKYRQLSAPKGISRINYNFYLNDILRSCTIYQKQTIDSVFYLNLELEKSPSKKNIFEIKKRPKIVEDQEYNLKEFDRIDI</sequence>
<proteinExistence type="predicted"/>
<dbReference type="Proteomes" id="UP000187209">
    <property type="component" value="Unassembled WGS sequence"/>
</dbReference>
<keyword evidence="2" id="KW-1185">Reference proteome</keyword>
<dbReference type="AlphaFoldDB" id="A0A1R2CQS9"/>
<dbReference type="EMBL" id="MPUH01000083">
    <property type="protein sequence ID" value="OMJ91351.1"/>
    <property type="molecule type" value="Genomic_DNA"/>
</dbReference>
<name>A0A1R2CQS9_9CILI</name>
<organism evidence="1 2">
    <name type="scientific">Stentor coeruleus</name>
    <dbReference type="NCBI Taxonomy" id="5963"/>
    <lineage>
        <taxon>Eukaryota</taxon>
        <taxon>Sar</taxon>
        <taxon>Alveolata</taxon>
        <taxon>Ciliophora</taxon>
        <taxon>Postciliodesmatophora</taxon>
        <taxon>Heterotrichea</taxon>
        <taxon>Heterotrichida</taxon>
        <taxon>Stentoridae</taxon>
        <taxon>Stentor</taxon>
    </lineage>
</organism>
<evidence type="ECO:0000313" key="2">
    <source>
        <dbReference type="Proteomes" id="UP000187209"/>
    </source>
</evidence>